<dbReference type="Gene3D" id="3.40.50.300">
    <property type="entry name" value="P-loop containing nucleotide triphosphate hydrolases"/>
    <property type="match status" value="1"/>
</dbReference>
<dbReference type="STRING" id="44941.A0A397VQI4"/>
<reference evidence="1 2" key="1">
    <citation type="submission" date="2018-06" db="EMBL/GenBank/DDBJ databases">
        <title>Comparative genomics reveals the genomic features of Rhizophagus irregularis, R. cerebriforme, R. diaphanum and Gigaspora rosea, and their symbiotic lifestyle signature.</title>
        <authorList>
            <person name="Morin E."/>
            <person name="San Clemente H."/>
            <person name="Chen E.C.H."/>
            <person name="De La Providencia I."/>
            <person name="Hainaut M."/>
            <person name="Kuo A."/>
            <person name="Kohler A."/>
            <person name="Murat C."/>
            <person name="Tang N."/>
            <person name="Roy S."/>
            <person name="Loubradou J."/>
            <person name="Henrissat B."/>
            <person name="Grigoriev I.V."/>
            <person name="Corradi N."/>
            <person name="Roux C."/>
            <person name="Martin F.M."/>
        </authorList>
    </citation>
    <scope>NUCLEOTIDE SEQUENCE [LARGE SCALE GENOMIC DNA]</scope>
    <source>
        <strain evidence="1 2">DAOM 194757</strain>
    </source>
</reference>
<sequence>MFTILLFLLIIGGILINVKNLYLETRSQQAKLFNDPSSGFDIQMLNEYDEIGVRYIPIPQIKQIIGRAGRFGTENAK</sequence>
<comment type="caution">
    <text evidence="1">The sequence shown here is derived from an EMBL/GenBank/DDBJ whole genome shotgun (WGS) entry which is preliminary data.</text>
</comment>
<evidence type="ECO:0000313" key="1">
    <source>
        <dbReference type="EMBL" id="RIB24021.1"/>
    </source>
</evidence>
<dbReference type="Proteomes" id="UP000266673">
    <property type="component" value="Unassembled WGS sequence"/>
</dbReference>
<dbReference type="InterPro" id="IPR027417">
    <property type="entry name" value="P-loop_NTPase"/>
</dbReference>
<evidence type="ECO:0000313" key="2">
    <source>
        <dbReference type="Proteomes" id="UP000266673"/>
    </source>
</evidence>
<dbReference type="AlphaFoldDB" id="A0A397VQI4"/>
<gene>
    <name evidence="1" type="ORF">C2G38_2169711</name>
</gene>
<evidence type="ECO:0008006" key="3">
    <source>
        <dbReference type="Google" id="ProtNLM"/>
    </source>
</evidence>
<organism evidence="1 2">
    <name type="scientific">Gigaspora rosea</name>
    <dbReference type="NCBI Taxonomy" id="44941"/>
    <lineage>
        <taxon>Eukaryota</taxon>
        <taxon>Fungi</taxon>
        <taxon>Fungi incertae sedis</taxon>
        <taxon>Mucoromycota</taxon>
        <taxon>Glomeromycotina</taxon>
        <taxon>Glomeromycetes</taxon>
        <taxon>Diversisporales</taxon>
        <taxon>Gigasporaceae</taxon>
        <taxon>Gigaspora</taxon>
    </lineage>
</organism>
<dbReference type="OrthoDB" id="10533632at2759"/>
<dbReference type="EMBL" id="QKWP01000234">
    <property type="protein sequence ID" value="RIB24021.1"/>
    <property type="molecule type" value="Genomic_DNA"/>
</dbReference>
<name>A0A397VQI4_9GLOM</name>
<keyword evidence="2" id="KW-1185">Reference proteome</keyword>
<protein>
    <recommendedName>
        <fullName evidence="3">Helicase C-terminal domain-containing protein</fullName>
    </recommendedName>
</protein>
<accession>A0A397VQI4</accession>
<proteinExistence type="predicted"/>